<dbReference type="PROSITE" id="PS50975">
    <property type="entry name" value="ATP_GRASP"/>
    <property type="match status" value="1"/>
</dbReference>
<dbReference type="PANTHER" id="PTHR21621:SF4">
    <property type="entry name" value="GLUTATHIONE SYNTHETASE"/>
    <property type="match status" value="1"/>
</dbReference>
<evidence type="ECO:0000256" key="10">
    <source>
        <dbReference type="HAMAP-Rule" id="MF_00162"/>
    </source>
</evidence>
<dbReference type="AlphaFoldDB" id="A0P580"/>
<proteinExistence type="inferred from homology"/>
<comment type="pathway">
    <text evidence="10">Sulfur metabolism; glutathione biosynthesis; glutathione from L-cysteine and L-glutamate: step 2/2.</text>
</comment>
<dbReference type="Proteomes" id="UP000054262">
    <property type="component" value="Unassembled WGS sequence"/>
</dbReference>
<evidence type="ECO:0000256" key="5">
    <source>
        <dbReference type="ARBA" id="ARBA00022723"/>
    </source>
</evidence>
<dbReference type="InterPro" id="IPR011761">
    <property type="entry name" value="ATP-grasp"/>
</dbReference>
<keyword evidence="7 10" id="KW-0067">ATP-binding</keyword>
<comment type="similarity">
    <text evidence="10">Belongs to the prokaryotic GSH synthase family.</text>
</comment>
<keyword evidence="8" id="KW-0460">Magnesium</keyword>
<dbReference type="GO" id="GO:0046872">
    <property type="term" value="F:metal ion binding"/>
    <property type="evidence" value="ECO:0007669"/>
    <property type="project" value="UniProtKB-KW"/>
</dbReference>
<comment type="caution">
    <text evidence="12">The sequence shown here is derived from an EMBL/GenBank/DDBJ whole genome shotgun (WGS) entry which is preliminary data.</text>
</comment>
<protein>
    <recommendedName>
        <fullName evidence="10">Glutathione synthetase</fullName>
        <ecNumber evidence="10">6.3.2.3</ecNumber>
    </recommendedName>
    <alternativeName>
        <fullName evidence="10">GSH synthetase</fullName>
        <shortName evidence="10">GSH-S</shortName>
        <shortName evidence="10">GSHase</shortName>
    </alternativeName>
    <alternativeName>
        <fullName evidence="10">Glutathione synthase</fullName>
    </alternativeName>
</protein>
<dbReference type="PANTHER" id="PTHR21621">
    <property type="entry name" value="RIBOSOMAL PROTEIN S6 MODIFICATION PROTEIN"/>
    <property type="match status" value="1"/>
</dbReference>
<dbReference type="GO" id="GO:0004363">
    <property type="term" value="F:glutathione synthase activity"/>
    <property type="evidence" value="ECO:0007669"/>
    <property type="project" value="UniProtKB-UniRule"/>
</dbReference>
<dbReference type="InterPro" id="IPR004218">
    <property type="entry name" value="GSHS_ATP-bd"/>
</dbReference>
<evidence type="ECO:0000256" key="1">
    <source>
        <dbReference type="ARBA" id="ARBA00001936"/>
    </source>
</evidence>
<dbReference type="Pfam" id="PF02955">
    <property type="entry name" value="GSH-S_ATP"/>
    <property type="match status" value="1"/>
</dbReference>
<comment type="cofactor">
    <cofactor evidence="2">
        <name>Mg(2+)</name>
        <dbReference type="ChEBI" id="CHEBI:18420"/>
    </cofactor>
</comment>
<name>A0P580_9PROT</name>
<dbReference type="InterPro" id="IPR016185">
    <property type="entry name" value="PreATP-grasp_dom_sf"/>
</dbReference>
<dbReference type="OrthoDB" id="9785415at2"/>
<evidence type="ECO:0000313" key="12">
    <source>
        <dbReference type="EMBL" id="EAV46690.1"/>
    </source>
</evidence>
<organism evidence="12 13">
    <name type="scientific">Methylophilales bacterium HTCC2181</name>
    <dbReference type="NCBI Taxonomy" id="383631"/>
    <lineage>
        <taxon>Bacteria</taxon>
        <taxon>Pseudomonadati</taxon>
        <taxon>Pseudomonadota</taxon>
        <taxon>Betaproteobacteria</taxon>
        <taxon>Nitrosomonadales</taxon>
        <taxon>OM43 clade</taxon>
    </lineage>
</organism>
<dbReference type="UniPathway" id="UPA00142">
    <property type="reaction ID" value="UER00210"/>
</dbReference>
<evidence type="ECO:0000259" key="11">
    <source>
        <dbReference type="PROSITE" id="PS50975"/>
    </source>
</evidence>
<keyword evidence="13" id="KW-1185">Reference proteome</keyword>
<dbReference type="SUPFAM" id="SSF52440">
    <property type="entry name" value="PreATP-grasp domain"/>
    <property type="match status" value="1"/>
</dbReference>
<reference evidence="12 13" key="1">
    <citation type="submission" date="2006-11" db="EMBL/GenBank/DDBJ databases">
        <authorList>
            <person name="Giovannoni S."/>
            <person name="Vergin K."/>
            <person name="Ferriera S."/>
            <person name="Johnson J."/>
            <person name="Kravitz S."/>
            <person name="Beeson K."/>
            <person name="Sutton G."/>
            <person name="Rogers Y.-H."/>
            <person name="Friedman R."/>
            <person name="Frazier M."/>
            <person name="Venter J.C."/>
        </authorList>
    </citation>
    <scope>NUCLEOTIDE SEQUENCE [LARGE SCALE GENOMIC DNA]</scope>
    <source>
        <strain evidence="12 13">HTCC2181</strain>
    </source>
</reference>
<evidence type="ECO:0000256" key="8">
    <source>
        <dbReference type="ARBA" id="ARBA00022842"/>
    </source>
</evidence>
<dbReference type="Gene3D" id="3.40.50.20">
    <property type="match status" value="1"/>
</dbReference>
<dbReference type="InterPro" id="IPR013815">
    <property type="entry name" value="ATP_grasp_subdomain_1"/>
</dbReference>
<dbReference type="InterPro" id="IPR004215">
    <property type="entry name" value="GSHS_N"/>
</dbReference>
<keyword evidence="6 10" id="KW-0547">Nucleotide-binding</keyword>
<evidence type="ECO:0000313" key="13">
    <source>
        <dbReference type="Proteomes" id="UP000054262"/>
    </source>
</evidence>
<dbReference type="GO" id="GO:0005737">
    <property type="term" value="C:cytoplasm"/>
    <property type="evidence" value="ECO:0007669"/>
    <property type="project" value="TreeGrafter"/>
</dbReference>
<keyword evidence="5" id="KW-0479">Metal-binding</keyword>
<dbReference type="EC" id="6.3.2.3" evidence="10"/>
<dbReference type="SUPFAM" id="SSF56059">
    <property type="entry name" value="Glutathione synthetase ATP-binding domain-like"/>
    <property type="match status" value="1"/>
</dbReference>
<evidence type="ECO:0000256" key="4">
    <source>
        <dbReference type="ARBA" id="ARBA00022684"/>
    </source>
</evidence>
<keyword evidence="9" id="KW-0464">Manganese</keyword>
<evidence type="ECO:0000256" key="7">
    <source>
        <dbReference type="ARBA" id="ARBA00022840"/>
    </source>
</evidence>
<sequence length="307" mass="34556">MSYLFILDQVSSLNIKKDTSIQLIKEFIRQKKEIYCCEINDLSIGADSKGMALCGLVNNISTQINHNEKKSILTRNFKKVFVRKDPPFNQAYLNLTFILDHIKTEGVEVINDGASLRNHNEKLSILQFKDIISPTIVSSSEEVLKTFIKKHKKVVLKPVDGMAGNGIFMVTSNDQNMNVILETMTLHNHQLIMAQKFIPDIQYGDKRIILIDGEPLPYVLARIPQNNEIRANLAKGGKGVIRKLSEDDIAIVATIKPYLRKNNFRFVGIDVIGKYLTEINVTSPTGLVEIQAQAKINFSKTIIDALS</sequence>
<dbReference type="NCBIfam" id="NF003573">
    <property type="entry name" value="PRK05246.1"/>
    <property type="match status" value="1"/>
</dbReference>
<dbReference type="Gene3D" id="3.30.1490.20">
    <property type="entry name" value="ATP-grasp fold, A domain"/>
    <property type="match status" value="1"/>
</dbReference>
<dbReference type="HAMAP" id="MF_00162">
    <property type="entry name" value="GSH_S"/>
    <property type="match status" value="1"/>
</dbReference>
<dbReference type="Gene3D" id="3.30.470.20">
    <property type="entry name" value="ATP-grasp fold, B domain"/>
    <property type="match status" value="1"/>
</dbReference>
<feature type="domain" description="ATP-grasp" evidence="11">
    <location>
        <begin position="121"/>
        <end position="307"/>
    </location>
</feature>
<comment type="cofactor">
    <cofactor evidence="1">
        <name>Mn(2+)</name>
        <dbReference type="ChEBI" id="CHEBI:29035"/>
    </cofactor>
</comment>
<evidence type="ECO:0000256" key="9">
    <source>
        <dbReference type="ARBA" id="ARBA00023211"/>
    </source>
</evidence>
<keyword evidence="4 10" id="KW-0317">Glutathione biosynthesis</keyword>
<comment type="catalytic activity">
    <reaction evidence="10">
        <text>gamma-L-glutamyl-L-cysteine + glycine + ATP = glutathione + ADP + phosphate + H(+)</text>
        <dbReference type="Rhea" id="RHEA:13557"/>
        <dbReference type="ChEBI" id="CHEBI:15378"/>
        <dbReference type="ChEBI" id="CHEBI:30616"/>
        <dbReference type="ChEBI" id="CHEBI:43474"/>
        <dbReference type="ChEBI" id="CHEBI:57305"/>
        <dbReference type="ChEBI" id="CHEBI:57925"/>
        <dbReference type="ChEBI" id="CHEBI:58173"/>
        <dbReference type="ChEBI" id="CHEBI:456216"/>
        <dbReference type="EC" id="6.3.2.3"/>
    </reaction>
</comment>
<dbReference type="Pfam" id="PF02951">
    <property type="entry name" value="GSH-S_N"/>
    <property type="match status" value="1"/>
</dbReference>
<dbReference type="InterPro" id="IPR006284">
    <property type="entry name" value="Glut_synth_pro"/>
</dbReference>
<gene>
    <name evidence="10" type="primary">gshB</name>
    <name evidence="12" type="ORF">MB2181_01415</name>
</gene>
<evidence type="ECO:0000256" key="6">
    <source>
        <dbReference type="ARBA" id="ARBA00022741"/>
    </source>
</evidence>
<dbReference type="GO" id="GO:0005524">
    <property type="term" value="F:ATP binding"/>
    <property type="evidence" value="ECO:0007669"/>
    <property type="project" value="UniProtKB-UniRule"/>
</dbReference>
<dbReference type="NCBIfam" id="TIGR01380">
    <property type="entry name" value="glut_syn"/>
    <property type="match status" value="1"/>
</dbReference>
<dbReference type="EMBL" id="AAUX01000001">
    <property type="protein sequence ID" value="EAV46690.1"/>
    <property type="molecule type" value="Genomic_DNA"/>
</dbReference>
<accession>A0P580</accession>
<evidence type="ECO:0000256" key="2">
    <source>
        <dbReference type="ARBA" id="ARBA00001946"/>
    </source>
</evidence>
<keyword evidence="3 10" id="KW-0436">Ligase</keyword>
<evidence type="ECO:0000256" key="3">
    <source>
        <dbReference type="ARBA" id="ARBA00022598"/>
    </source>
</evidence>